<feature type="domain" description="Fibronectin type-III" evidence="2">
    <location>
        <begin position="137"/>
        <end position="225"/>
    </location>
</feature>
<dbReference type="Proteomes" id="UP000618579">
    <property type="component" value="Unassembled WGS sequence"/>
</dbReference>
<evidence type="ECO:0000259" key="2">
    <source>
        <dbReference type="PROSITE" id="PS50853"/>
    </source>
</evidence>
<dbReference type="PANTHER" id="PTHR13817">
    <property type="entry name" value="TITIN"/>
    <property type="match status" value="1"/>
</dbReference>
<dbReference type="InterPro" id="IPR003961">
    <property type="entry name" value="FN3_dom"/>
</dbReference>
<evidence type="ECO:0000313" key="4">
    <source>
        <dbReference type="Proteomes" id="UP000618579"/>
    </source>
</evidence>
<evidence type="ECO:0000313" key="3">
    <source>
        <dbReference type="EMBL" id="NOU98474.1"/>
    </source>
</evidence>
<organism evidence="3 4">
    <name type="scientific">Paenibacillus planticolens</name>
    <dbReference type="NCBI Taxonomy" id="2654976"/>
    <lineage>
        <taxon>Bacteria</taxon>
        <taxon>Bacillati</taxon>
        <taxon>Bacillota</taxon>
        <taxon>Bacilli</taxon>
        <taxon>Bacillales</taxon>
        <taxon>Paenibacillaceae</taxon>
        <taxon>Paenibacillus</taxon>
    </lineage>
</organism>
<sequence length="917" mass="95181">MAFDSTKPLKKAGNLPVPQYWNDEIEDWEVVQGSGGSYNTSAPVKLAKEPFSGSANLAKEFASKMSGFVISNDGNADITFTIGGDTYTVKAGEVFEEEFAPFTTVTITSTVAFRAYGKMTVGGIVITPPTPDPDTTAPDNVTNLVSSNITQNSLTLTWTASASSDCVGYDIYRGLTLLGTVTGTVYNVTGLTQATQYTFTVKAKDAANNIASGASVTATTAAQPADTTPPANVTGLTSSNLTSTGVTLSWTASVSSDIKDYNVYNGSTLIATVTGVTYNVTGLTASTSYTFTVKARDTANNEASGTQINVTTAAPADTTAPTNVTNLTTSGLTQTGVTLNWGAATDNVAVTGYDIYNGATFITTVNALTYNVTGLTASTQYTFTVKARDAAGNVSSGTSATVTTLAVALPNPVTGLTVGTITSSSVQLTWTANADHYEVSYSTDGTSYTVANANVKGTSFTITGLNVSTTYTIKVAALDASNNRSTGNPTITAKTASSGIDVTGVNGPSYLSLNSAALDFIRIPSITFNELIIIAKIQNGATGYMFDGRVGGPTAYMTGATVGAQVATTYINGVQDTDKTAHFANIPKGVKNTLRYMFSTAITDDLNIFSDQNGTTGLSVDVYSIKLLNAGTVVAQYDFTNPSYTGGLITDISGTKHATVGGSGGTWKSAATTNPPVVTCSVAEGTYATAKSVTLSTDVAADIYYTTDGTFPNWSSPKYTAPFTITTTSTLRFFAVTSAFEISAVETRYIDIIAQGSHYSTVTGGIQLNSFLADQFVLDIAVPATKTAGGANSGYVYDGRIGNAQSFATTTVALGTSISEMKINGTTVTGASWATSLLTNTRSKVSVTTKFAFADDTNILCKNDGLEALEGKVYSIKAYKNGVLKAHFDFTNQSTGATVTDLTGNGNTCTITGGTWN</sequence>
<name>A0ABX1ZHF5_9BACL</name>
<dbReference type="InterPro" id="IPR013783">
    <property type="entry name" value="Ig-like_fold"/>
</dbReference>
<accession>A0ABX1ZHF5</accession>
<gene>
    <name evidence="3" type="ORF">GC097_00335</name>
</gene>
<proteinExistence type="predicted"/>
<dbReference type="InterPro" id="IPR059177">
    <property type="entry name" value="GH29D-like_dom"/>
</dbReference>
<keyword evidence="4" id="KW-1185">Reference proteome</keyword>
<dbReference type="SUPFAM" id="SSF49265">
    <property type="entry name" value="Fibronectin type III"/>
    <property type="match status" value="2"/>
</dbReference>
<dbReference type="EMBL" id="WHNZ01000004">
    <property type="protein sequence ID" value="NOU98474.1"/>
    <property type="molecule type" value="Genomic_DNA"/>
</dbReference>
<protein>
    <recommendedName>
        <fullName evidence="2">Fibronectin type-III domain-containing protein</fullName>
    </recommendedName>
</protein>
<dbReference type="PANTHER" id="PTHR13817:SF73">
    <property type="entry name" value="FIBRONECTIN TYPE-III DOMAIN-CONTAINING PROTEIN"/>
    <property type="match status" value="1"/>
</dbReference>
<feature type="domain" description="Fibronectin type-III" evidence="2">
    <location>
        <begin position="412"/>
        <end position="498"/>
    </location>
</feature>
<feature type="domain" description="Fibronectin type-III" evidence="2">
    <location>
        <begin position="229"/>
        <end position="315"/>
    </location>
</feature>
<dbReference type="PROSITE" id="PS50853">
    <property type="entry name" value="FN3"/>
    <property type="match status" value="4"/>
</dbReference>
<keyword evidence="1" id="KW-0677">Repeat</keyword>
<dbReference type="Gene3D" id="2.60.40.10">
    <property type="entry name" value="Immunoglobulins"/>
    <property type="match status" value="4"/>
</dbReference>
<dbReference type="Pfam" id="PF13290">
    <property type="entry name" value="CHB_HEX_C_1"/>
    <property type="match status" value="1"/>
</dbReference>
<comment type="caution">
    <text evidence="3">The sequence shown here is derived from an EMBL/GenBank/DDBJ whole genome shotgun (WGS) entry which is preliminary data.</text>
</comment>
<dbReference type="RefSeq" id="WP_171681365.1">
    <property type="nucleotide sequence ID" value="NZ_WHNZ01000004.1"/>
</dbReference>
<feature type="domain" description="Fibronectin type-III" evidence="2">
    <location>
        <begin position="320"/>
        <end position="407"/>
    </location>
</feature>
<dbReference type="InterPro" id="IPR036116">
    <property type="entry name" value="FN3_sf"/>
</dbReference>
<dbReference type="Pfam" id="PF00041">
    <property type="entry name" value="fn3"/>
    <property type="match status" value="4"/>
</dbReference>
<dbReference type="CDD" id="cd00063">
    <property type="entry name" value="FN3"/>
    <property type="match status" value="4"/>
</dbReference>
<reference evidence="3 4" key="1">
    <citation type="submission" date="2019-10" db="EMBL/GenBank/DDBJ databases">
        <title>Description of Paenibacillus pedi sp. nov.</title>
        <authorList>
            <person name="Carlier A."/>
            <person name="Qi S."/>
        </authorList>
    </citation>
    <scope>NUCLEOTIDE SEQUENCE [LARGE SCALE GENOMIC DNA]</scope>
    <source>
        <strain evidence="3 4">LMG 31457</strain>
    </source>
</reference>
<evidence type="ECO:0000256" key="1">
    <source>
        <dbReference type="ARBA" id="ARBA00022737"/>
    </source>
</evidence>
<dbReference type="SMART" id="SM00060">
    <property type="entry name" value="FN3"/>
    <property type="match status" value="4"/>
</dbReference>
<dbReference type="InterPro" id="IPR050964">
    <property type="entry name" value="Striated_Muscle_Regulatory"/>
</dbReference>